<keyword evidence="2" id="KW-1185">Reference proteome</keyword>
<accession>A0A8J4VU11</accession>
<dbReference type="EMBL" id="JRKL02002108">
    <property type="protein sequence ID" value="KAF3960431.1"/>
    <property type="molecule type" value="Genomic_DNA"/>
</dbReference>
<dbReference type="Proteomes" id="UP000737018">
    <property type="component" value="Unassembled WGS sequence"/>
</dbReference>
<comment type="caution">
    <text evidence="1">The sequence shown here is derived from an EMBL/GenBank/DDBJ whole genome shotgun (WGS) entry which is preliminary data.</text>
</comment>
<proteinExistence type="predicted"/>
<protein>
    <submittedName>
        <fullName evidence="1">Uncharacterized protein</fullName>
    </submittedName>
</protein>
<gene>
    <name evidence="1" type="ORF">CMV_014856</name>
</gene>
<name>A0A8J4VU11_9ROSI</name>
<dbReference type="OrthoDB" id="1739820at2759"/>
<reference evidence="1" key="1">
    <citation type="submission" date="2020-03" db="EMBL/GenBank/DDBJ databases">
        <title>Castanea mollissima Vanexum genome sequencing.</title>
        <authorList>
            <person name="Staton M."/>
        </authorList>
    </citation>
    <scope>NUCLEOTIDE SEQUENCE</scope>
    <source>
        <tissue evidence="1">Leaf</tissue>
    </source>
</reference>
<organism evidence="1 2">
    <name type="scientific">Castanea mollissima</name>
    <name type="common">Chinese chestnut</name>
    <dbReference type="NCBI Taxonomy" id="60419"/>
    <lineage>
        <taxon>Eukaryota</taxon>
        <taxon>Viridiplantae</taxon>
        <taxon>Streptophyta</taxon>
        <taxon>Embryophyta</taxon>
        <taxon>Tracheophyta</taxon>
        <taxon>Spermatophyta</taxon>
        <taxon>Magnoliopsida</taxon>
        <taxon>eudicotyledons</taxon>
        <taxon>Gunneridae</taxon>
        <taxon>Pentapetalae</taxon>
        <taxon>rosids</taxon>
        <taxon>fabids</taxon>
        <taxon>Fagales</taxon>
        <taxon>Fagaceae</taxon>
        <taxon>Castanea</taxon>
    </lineage>
</organism>
<dbReference type="AlphaFoldDB" id="A0A8J4VU11"/>
<sequence>MANSKSSFRTPRDSLTCSRKTLLSYTIFSNFHNFLAISKGYVDFGRFDKLNYFVTGSGIVDFVQDFFNGDLMN</sequence>
<evidence type="ECO:0000313" key="2">
    <source>
        <dbReference type="Proteomes" id="UP000737018"/>
    </source>
</evidence>
<evidence type="ECO:0000313" key="1">
    <source>
        <dbReference type="EMBL" id="KAF3960431.1"/>
    </source>
</evidence>